<organism evidence="2 3">
    <name type="scientific">Mycena alexandri</name>
    <dbReference type="NCBI Taxonomy" id="1745969"/>
    <lineage>
        <taxon>Eukaryota</taxon>
        <taxon>Fungi</taxon>
        <taxon>Dikarya</taxon>
        <taxon>Basidiomycota</taxon>
        <taxon>Agaricomycotina</taxon>
        <taxon>Agaricomycetes</taxon>
        <taxon>Agaricomycetidae</taxon>
        <taxon>Agaricales</taxon>
        <taxon>Marasmiineae</taxon>
        <taxon>Mycenaceae</taxon>
        <taxon>Mycena</taxon>
    </lineage>
</organism>
<sequence length="79" mass="9006">MDPANFGVGRKWIFFGGLLLWTGRPMYLSMCYFFMSTSPALIFAQYWSLFFVAHAILLIHPFLPSSLVGRSSNYTPCIC</sequence>
<feature type="non-terminal residue" evidence="2">
    <location>
        <position position="1"/>
    </location>
</feature>
<comment type="caution">
    <text evidence="2">The sequence shown here is derived from an EMBL/GenBank/DDBJ whole genome shotgun (WGS) entry which is preliminary data.</text>
</comment>
<feature type="transmembrane region" description="Helical" evidence="1">
    <location>
        <begin position="41"/>
        <end position="63"/>
    </location>
</feature>
<name>A0AAD6RZE4_9AGAR</name>
<proteinExistence type="predicted"/>
<reference evidence="2" key="1">
    <citation type="submission" date="2023-03" db="EMBL/GenBank/DDBJ databases">
        <title>Massive genome expansion in bonnet fungi (Mycena s.s.) driven by repeated elements and novel gene families across ecological guilds.</title>
        <authorList>
            <consortium name="Lawrence Berkeley National Laboratory"/>
            <person name="Harder C.B."/>
            <person name="Miyauchi S."/>
            <person name="Viragh M."/>
            <person name="Kuo A."/>
            <person name="Thoen E."/>
            <person name="Andreopoulos B."/>
            <person name="Lu D."/>
            <person name="Skrede I."/>
            <person name="Drula E."/>
            <person name="Henrissat B."/>
            <person name="Morin E."/>
            <person name="Kohler A."/>
            <person name="Barry K."/>
            <person name="LaButti K."/>
            <person name="Morin E."/>
            <person name="Salamov A."/>
            <person name="Lipzen A."/>
            <person name="Mereny Z."/>
            <person name="Hegedus B."/>
            <person name="Baldrian P."/>
            <person name="Stursova M."/>
            <person name="Weitz H."/>
            <person name="Taylor A."/>
            <person name="Grigoriev I.V."/>
            <person name="Nagy L.G."/>
            <person name="Martin F."/>
            <person name="Kauserud H."/>
        </authorList>
    </citation>
    <scope>NUCLEOTIDE SEQUENCE</scope>
    <source>
        <strain evidence="2">CBHHK200</strain>
    </source>
</reference>
<keyword evidence="1" id="KW-0812">Transmembrane</keyword>
<dbReference type="Proteomes" id="UP001218188">
    <property type="component" value="Unassembled WGS sequence"/>
</dbReference>
<protein>
    <submittedName>
        <fullName evidence="2">Uncharacterized protein</fullName>
    </submittedName>
</protein>
<feature type="transmembrane region" description="Helical" evidence="1">
    <location>
        <begin position="12"/>
        <end position="35"/>
    </location>
</feature>
<keyword evidence="1" id="KW-0472">Membrane</keyword>
<accession>A0AAD6RZE4</accession>
<keyword evidence="3" id="KW-1185">Reference proteome</keyword>
<dbReference type="AlphaFoldDB" id="A0AAD6RZE4"/>
<dbReference type="EMBL" id="JARJCM010000411">
    <property type="protein sequence ID" value="KAJ7017426.1"/>
    <property type="molecule type" value="Genomic_DNA"/>
</dbReference>
<gene>
    <name evidence="2" type="ORF">C8F04DRAFT_1156397</name>
</gene>
<evidence type="ECO:0000313" key="3">
    <source>
        <dbReference type="Proteomes" id="UP001218188"/>
    </source>
</evidence>
<evidence type="ECO:0000313" key="2">
    <source>
        <dbReference type="EMBL" id="KAJ7017426.1"/>
    </source>
</evidence>
<evidence type="ECO:0000256" key="1">
    <source>
        <dbReference type="SAM" id="Phobius"/>
    </source>
</evidence>
<keyword evidence="1" id="KW-1133">Transmembrane helix</keyword>